<dbReference type="Proteomes" id="UP001583280">
    <property type="component" value="Unassembled WGS sequence"/>
</dbReference>
<comment type="caution">
    <text evidence="4">The sequence shown here is derived from an EMBL/GenBank/DDBJ whole genome shotgun (WGS) entry which is preliminary data.</text>
</comment>
<evidence type="ECO:0000313" key="5">
    <source>
        <dbReference type="Proteomes" id="UP001583280"/>
    </source>
</evidence>
<name>A0ABR3Z3Z4_9PEZI</name>
<evidence type="ECO:0000259" key="2">
    <source>
        <dbReference type="Pfam" id="PF01636"/>
    </source>
</evidence>
<feature type="compositionally biased region" description="Polar residues" evidence="1">
    <location>
        <begin position="565"/>
        <end position="574"/>
    </location>
</feature>
<dbReference type="Gene3D" id="1.10.510.10">
    <property type="entry name" value="Transferase(Phosphotransferase) domain 1"/>
    <property type="match status" value="1"/>
</dbReference>
<dbReference type="Pfam" id="PF01636">
    <property type="entry name" value="APH"/>
    <property type="match status" value="1"/>
</dbReference>
<dbReference type="EMBL" id="JAWDJO010000082">
    <property type="protein sequence ID" value="KAL1894959.1"/>
    <property type="molecule type" value="Genomic_DNA"/>
</dbReference>
<evidence type="ECO:0000259" key="3">
    <source>
        <dbReference type="Pfam" id="PF17667"/>
    </source>
</evidence>
<dbReference type="Pfam" id="PF17667">
    <property type="entry name" value="Pkinase_fungal"/>
    <property type="match status" value="1"/>
</dbReference>
<feature type="domain" description="Aminoglycoside phosphotransferase" evidence="2">
    <location>
        <begin position="89"/>
        <end position="265"/>
    </location>
</feature>
<organism evidence="4 5">
    <name type="scientific">Ceratocystis pirilliformis</name>
    <dbReference type="NCBI Taxonomy" id="259994"/>
    <lineage>
        <taxon>Eukaryota</taxon>
        <taxon>Fungi</taxon>
        <taxon>Dikarya</taxon>
        <taxon>Ascomycota</taxon>
        <taxon>Pezizomycotina</taxon>
        <taxon>Sordariomycetes</taxon>
        <taxon>Hypocreomycetidae</taxon>
        <taxon>Microascales</taxon>
        <taxon>Ceratocystidaceae</taxon>
        <taxon>Ceratocystis</taxon>
    </lineage>
</organism>
<keyword evidence="5" id="KW-1185">Reference proteome</keyword>
<proteinExistence type="predicted"/>
<evidence type="ECO:0000256" key="1">
    <source>
        <dbReference type="SAM" id="MobiDB-lite"/>
    </source>
</evidence>
<dbReference type="SUPFAM" id="SSF56112">
    <property type="entry name" value="Protein kinase-like (PK-like)"/>
    <property type="match status" value="2"/>
</dbReference>
<evidence type="ECO:0000313" key="4">
    <source>
        <dbReference type="EMBL" id="KAL1894959.1"/>
    </source>
</evidence>
<protein>
    <recommendedName>
        <fullName evidence="6">Protein kinase domain-containing protein</fullName>
    </recommendedName>
</protein>
<sequence>MATSDTPELSACSTPTPTAKVLSQSTFFQERRASALPSPAEIRALNEASGHWRAASLNHPPPVIVPSLGLAVKYEANVTIAEVEAQVLMRERLQGRVPVPEVFGWDEDSGQEFIYMSLVEGDTLQARFSTTSESERQAVCKELRSMMNAWRALTQESDRYIGKRPLNEIFVAGQQERVGPFLGADAVQKFHDTCGIDIIDDIPIIFTHNNFCPPNILLLCGLNLKVVGIIDWGQSGWYPSYWEYCKARRVGIVDEEFNPALQEEWNTRYLPEVIDTVDDERFYHPWLEQEVILEGVLTAHDGKKLTAFPKVPDEKSVWDWLRSLEECFLDHAPYKFHTTKTVNQFKERKGQIIIFLQRSAAEDSGTFSYKHVLVVEEQKKSYDTSRFKADFLQLTCYIRGAYSSGTFDIHDEPDKLARALVGYATMDDDTMGLDKFFERRDGHRYVTLDDANGKETRLRLDKAMIQQKAIVCRGTTCYEMQDSHVAKFSWALDKRKLQVEQLKLAEAMGVEGMARVVAHRWITTITEMREGLQFPVARRFRGEDIRFDNPSTTMSMSSKRKSSADRTSGNASGSKRQRFIGQKSKLATVLNNQLPISNTKSSLYTPGEDLRVISEFRAIKELLESERDAIKAHRSLYISGEILHRNISSDNIIITNSETANGFKGMFTNLDLAIVRDSGPSGARHRTSTMQFMALEVRSRMDHTCRHGLESFFHVLLWMCAHQPSME</sequence>
<evidence type="ECO:0008006" key="6">
    <source>
        <dbReference type="Google" id="ProtNLM"/>
    </source>
</evidence>
<feature type="domain" description="Fungal-type protein kinase" evidence="3">
    <location>
        <begin position="400"/>
        <end position="720"/>
    </location>
</feature>
<dbReference type="InterPro" id="IPR011009">
    <property type="entry name" value="Kinase-like_dom_sf"/>
</dbReference>
<dbReference type="InterPro" id="IPR040976">
    <property type="entry name" value="Pkinase_fungal"/>
</dbReference>
<dbReference type="PANTHER" id="PTHR38248:SF2">
    <property type="entry name" value="FUNK1 11"/>
    <property type="match status" value="1"/>
</dbReference>
<accession>A0ABR3Z3Z4</accession>
<gene>
    <name evidence="4" type="ORF">Cpir12675_003453</name>
</gene>
<reference evidence="4 5" key="1">
    <citation type="journal article" date="2024" name="IMA Fungus">
        <title>IMA Genome - F19 : A genome assembly and annotation guide to empower mycologists, including annotated draft genome sequences of Ceratocystis pirilliformis, Diaporthe australafricana, Fusarium ophioides, Paecilomyces lecythidis, and Sporothrix stenoceras.</title>
        <authorList>
            <person name="Aylward J."/>
            <person name="Wilson A.M."/>
            <person name="Visagie C.M."/>
            <person name="Spraker J."/>
            <person name="Barnes I."/>
            <person name="Buitendag C."/>
            <person name="Ceriani C."/>
            <person name="Del Mar Angel L."/>
            <person name="du Plessis D."/>
            <person name="Fuchs T."/>
            <person name="Gasser K."/>
            <person name="Kramer D."/>
            <person name="Li W."/>
            <person name="Munsamy K."/>
            <person name="Piso A."/>
            <person name="Price J.L."/>
            <person name="Sonnekus B."/>
            <person name="Thomas C."/>
            <person name="van der Nest A."/>
            <person name="van Dijk A."/>
            <person name="van Heerden A."/>
            <person name="van Vuuren N."/>
            <person name="Yilmaz N."/>
            <person name="Duong T.A."/>
            <person name="van der Merwe N.A."/>
            <person name="Wingfield M.J."/>
            <person name="Wingfield B.D."/>
        </authorList>
    </citation>
    <scope>NUCLEOTIDE SEQUENCE [LARGE SCALE GENOMIC DNA]</scope>
    <source>
        <strain evidence="4 5">CMW 12675</strain>
    </source>
</reference>
<feature type="region of interest" description="Disordered" evidence="1">
    <location>
        <begin position="547"/>
        <end position="577"/>
    </location>
</feature>
<dbReference type="InterPro" id="IPR002575">
    <property type="entry name" value="Aminoglycoside_PTrfase"/>
</dbReference>
<dbReference type="PANTHER" id="PTHR38248">
    <property type="entry name" value="FUNK1 6"/>
    <property type="match status" value="1"/>
</dbReference>